<dbReference type="GO" id="GO:0016301">
    <property type="term" value="F:kinase activity"/>
    <property type="evidence" value="ECO:0007669"/>
    <property type="project" value="UniProtKB-KW"/>
</dbReference>
<feature type="repeat" description="ANK" evidence="13">
    <location>
        <begin position="193"/>
        <end position="217"/>
    </location>
</feature>
<evidence type="ECO:0000256" key="6">
    <source>
        <dbReference type="ARBA" id="ARBA00023028"/>
    </source>
</evidence>
<gene>
    <name evidence="14" type="ORF">X975_17853</name>
</gene>
<dbReference type="InterPro" id="IPR036770">
    <property type="entry name" value="Ankyrin_rpt-contain_sf"/>
</dbReference>
<evidence type="ECO:0000256" key="13">
    <source>
        <dbReference type="PROSITE-ProRule" id="PRU00023"/>
    </source>
</evidence>
<evidence type="ECO:0000256" key="7">
    <source>
        <dbReference type="ARBA" id="ARBA00023043"/>
    </source>
</evidence>
<evidence type="ECO:0000256" key="3">
    <source>
        <dbReference type="ARBA" id="ARBA00022537"/>
    </source>
</evidence>
<keyword evidence="4" id="KW-0528">Neurotoxin</keyword>
<keyword evidence="6" id="KW-0800">Toxin</keyword>
<evidence type="ECO:0000313" key="14">
    <source>
        <dbReference type="EMBL" id="KFM61813.1"/>
    </source>
</evidence>
<protein>
    <recommendedName>
        <fullName evidence="12">Alpha-latrotoxin</fullName>
    </recommendedName>
</protein>
<evidence type="ECO:0000256" key="12">
    <source>
        <dbReference type="ARBA" id="ARBA00049811"/>
    </source>
</evidence>
<keyword evidence="15" id="KW-1185">Reference proteome</keyword>
<evidence type="ECO:0000256" key="4">
    <source>
        <dbReference type="ARBA" id="ARBA00022699"/>
    </source>
</evidence>
<evidence type="ECO:0000313" key="15">
    <source>
        <dbReference type="Proteomes" id="UP000054359"/>
    </source>
</evidence>
<accession>A0A087T9M4</accession>
<keyword evidence="8" id="KW-0472">Membrane</keyword>
<keyword evidence="3" id="KW-1052">Target cell membrane</keyword>
<reference evidence="14 15" key="1">
    <citation type="submission" date="2013-11" db="EMBL/GenBank/DDBJ databases">
        <title>Genome sequencing of Stegodyphus mimosarum.</title>
        <authorList>
            <person name="Bechsgaard J."/>
        </authorList>
    </citation>
    <scope>NUCLEOTIDE SEQUENCE [LARGE SCALE GENOMIC DNA]</scope>
</reference>
<dbReference type="AlphaFoldDB" id="A0A087T9M4"/>
<dbReference type="STRING" id="407821.A0A087T9M4"/>
<dbReference type="GO" id="GO:0044218">
    <property type="term" value="C:other organism cell membrane"/>
    <property type="evidence" value="ECO:0007669"/>
    <property type="project" value="UniProtKB-KW"/>
</dbReference>
<keyword evidence="7 13" id="KW-0040">ANK repeat</keyword>
<comment type="subunit">
    <text evidence="11">Homotetramer in membranes.</text>
</comment>
<evidence type="ECO:0000256" key="5">
    <source>
        <dbReference type="ARBA" id="ARBA00022737"/>
    </source>
</evidence>
<feature type="repeat" description="ANK" evidence="13">
    <location>
        <begin position="345"/>
        <end position="377"/>
    </location>
</feature>
<dbReference type="SMART" id="SM00248">
    <property type="entry name" value="ANK"/>
    <property type="match status" value="7"/>
</dbReference>
<dbReference type="OMA" id="MACTHEC"/>
<dbReference type="Pfam" id="PF12796">
    <property type="entry name" value="Ank_2"/>
    <property type="match status" value="2"/>
</dbReference>
<dbReference type="PROSITE" id="PS50297">
    <property type="entry name" value="ANK_REP_REGION"/>
    <property type="match status" value="2"/>
</dbReference>
<organism evidence="14 15">
    <name type="scientific">Stegodyphus mimosarum</name>
    <name type="common">African social velvet spider</name>
    <dbReference type="NCBI Taxonomy" id="407821"/>
    <lineage>
        <taxon>Eukaryota</taxon>
        <taxon>Metazoa</taxon>
        <taxon>Ecdysozoa</taxon>
        <taxon>Arthropoda</taxon>
        <taxon>Chelicerata</taxon>
        <taxon>Arachnida</taxon>
        <taxon>Araneae</taxon>
        <taxon>Araneomorphae</taxon>
        <taxon>Entelegynae</taxon>
        <taxon>Eresoidea</taxon>
        <taxon>Eresidae</taxon>
        <taxon>Stegodyphus</taxon>
    </lineage>
</organism>
<dbReference type="Gene3D" id="1.25.40.20">
    <property type="entry name" value="Ankyrin repeat-containing domain"/>
    <property type="match status" value="2"/>
</dbReference>
<dbReference type="PANTHER" id="PTHR24198:SF165">
    <property type="entry name" value="ANKYRIN REPEAT-CONTAINING PROTEIN-RELATED"/>
    <property type="match status" value="1"/>
</dbReference>
<evidence type="ECO:0000256" key="10">
    <source>
        <dbReference type="ARBA" id="ARBA00049657"/>
    </source>
</evidence>
<dbReference type="SUPFAM" id="SSF48403">
    <property type="entry name" value="Ankyrin repeat"/>
    <property type="match status" value="1"/>
</dbReference>
<keyword evidence="14" id="KW-0418">Kinase</keyword>
<dbReference type="InterPro" id="IPR002110">
    <property type="entry name" value="Ankyrin_rpt"/>
</dbReference>
<keyword evidence="2" id="KW-0268">Exocytosis</keyword>
<dbReference type="Proteomes" id="UP000054359">
    <property type="component" value="Unassembled WGS sequence"/>
</dbReference>
<proteinExistence type="inferred from homology"/>
<keyword evidence="14" id="KW-0808">Transferase</keyword>
<comment type="subcellular location">
    <subcellularLocation>
        <location evidence="1">Target cell membrane</location>
    </subcellularLocation>
</comment>
<dbReference type="EMBL" id="KK114172">
    <property type="protein sequence ID" value="KFM61813.1"/>
    <property type="molecule type" value="Genomic_DNA"/>
</dbReference>
<keyword evidence="6" id="KW-0638">Presynaptic neurotoxin</keyword>
<name>A0A087T9M4_STEMI</name>
<dbReference type="OrthoDB" id="6430205at2759"/>
<dbReference type="GO" id="GO:0044231">
    <property type="term" value="C:host cell presynaptic membrane"/>
    <property type="evidence" value="ECO:0007669"/>
    <property type="project" value="UniProtKB-KW"/>
</dbReference>
<feature type="repeat" description="ANK" evidence="13">
    <location>
        <begin position="228"/>
        <end position="260"/>
    </location>
</feature>
<evidence type="ECO:0000256" key="8">
    <source>
        <dbReference type="ARBA" id="ARBA00023136"/>
    </source>
</evidence>
<evidence type="ECO:0000256" key="2">
    <source>
        <dbReference type="ARBA" id="ARBA00022483"/>
    </source>
</evidence>
<keyword evidence="5" id="KW-0677">Repeat</keyword>
<feature type="non-terminal residue" evidence="14">
    <location>
        <position position="475"/>
    </location>
</feature>
<evidence type="ECO:0000256" key="9">
    <source>
        <dbReference type="ARBA" id="ARBA00023298"/>
    </source>
</evidence>
<feature type="repeat" description="ANK" evidence="13">
    <location>
        <begin position="378"/>
        <end position="410"/>
    </location>
</feature>
<dbReference type="PROSITE" id="PS50088">
    <property type="entry name" value="ANK_REPEAT"/>
    <property type="match status" value="4"/>
</dbReference>
<sequence>MANRTLKDLCLAKIIDNFEKVIALCSKSEYAIVHRNLEFLMGVYKSELKARLKVTKDINEMFDNTVLMKLSSFKVSDIVLRKALDIAEDLAEIAFLMEHLILFLDDENTEHVSRRRRNAGRIISGKTNETSKVFAFIVSGLEREDFLCVLQRYVKHSANLDNTVLRLCAELSCYELTKLLLEVGTDVTGTDENGRTALHIACGKKSLEIVKILTENSPACILEMTDRCRDTPLDIACRGSSPEIVHYLLSQGCNVLVNDDRSFGPLLSAMYNFLDDAVPIVILVLDAGANINHRDEFGRTALLIAVEQCSIRSAADLAKCKKYSYVDLSMLLIERGTDVNAADNFDRTALHLAIRAKQEILVRKLLLCGCDINKHDDDGFTPLFYACESRNQRLVDLLINCGANLRAQDWEEAIACDLIEEAIPLASYIIYRSSQCLTLENFCSIILRKQLRNADKDAFQLGLPSILVERIQLKD</sequence>
<keyword evidence="9" id="KW-1053">Target membrane</keyword>
<dbReference type="PANTHER" id="PTHR24198">
    <property type="entry name" value="ANKYRIN REPEAT AND PROTEIN KINASE DOMAIN-CONTAINING PROTEIN"/>
    <property type="match status" value="1"/>
</dbReference>
<evidence type="ECO:0000256" key="11">
    <source>
        <dbReference type="ARBA" id="ARBA00049715"/>
    </source>
</evidence>
<dbReference type="GO" id="GO:0006887">
    <property type="term" value="P:exocytosis"/>
    <property type="evidence" value="ECO:0007669"/>
    <property type="project" value="UniProtKB-KW"/>
</dbReference>
<evidence type="ECO:0000256" key="1">
    <source>
        <dbReference type="ARBA" id="ARBA00004175"/>
    </source>
</evidence>
<comment type="similarity">
    <text evidence="10">Belongs to the cationic peptide 01 (latrotoxin) family. 03 (alpha-latrotoxin) subfamily.</text>
</comment>